<dbReference type="PANTHER" id="PTHR31906">
    <property type="entry name" value="PLASTID-LIPID-ASSOCIATED PROTEIN 4, CHLOROPLASTIC-RELATED"/>
    <property type="match status" value="1"/>
</dbReference>
<evidence type="ECO:0000256" key="1">
    <source>
        <dbReference type="ARBA" id="ARBA00004474"/>
    </source>
</evidence>
<organism evidence="4">
    <name type="scientific">Guillardia theta</name>
    <name type="common">Cryptophyte</name>
    <name type="synonym">Cryptomonas phi</name>
    <dbReference type="NCBI Taxonomy" id="55529"/>
    <lineage>
        <taxon>Eukaryota</taxon>
        <taxon>Cryptophyceae</taxon>
        <taxon>Pyrenomonadales</taxon>
        <taxon>Geminigeraceae</taxon>
        <taxon>Guillardia</taxon>
    </lineage>
</organism>
<dbReference type="GO" id="GO:0009536">
    <property type="term" value="C:plastid"/>
    <property type="evidence" value="ECO:0007669"/>
    <property type="project" value="UniProtKB-SubCell"/>
</dbReference>
<dbReference type="InterPro" id="IPR006843">
    <property type="entry name" value="PAP/fibrillin_dom"/>
</dbReference>
<feature type="non-terminal residue" evidence="4">
    <location>
        <position position="1"/>
    </location>
</feature>
<dbReference type="InterPro" id="IPR039633">
    <property type="entry name" value="PAP"/>
</dbReference>
<sequence>ARGTDLLLACDASRRGLGSPAGSEERERIVQMIEQLEKLNKDKSPLTSESINGEWTLRWTTSDSVLGTKRMRGFRVAQDRPILQVIDAKGLKAKNVEPVTTFRWIMGGIKYNNSVEAELEPMSSSKVRVLFKRFKIGSLLSFDAPSTARGELDTTYLDDGSLSGISLRISRGDKGNLFVLTRAISSSSS</sequence>
<name>Q5K263_GUITH</name>
<dbReference type="Pfam" id="PF04755">
    <property type="entry name" value="PAP_fibrillin"/>
    <property type="match status" value="1"/>
</dbReference>
<gene>
    <name evidence="4" type="primary">pap</name>
</gene>
<accession>Q5K263</accession>
<reference evidence="4" key="1">
    <citation type="submission" date="2004-09" db="EMBL/GenBank/DDBJ databases">
        <title>Transport of proteins into multimembranous plastids.</title>
        <authorList>
            <person name="Gould S.B."/>
            <person name="Sommer M.S."/>
            <person name="Hadfi K."/>
            <person name="Zauner S."/>
            <person name="Maier U.G."/>
        </authorList>
    </citation>
    <scope>NUCLEOTIDE SEQUENCE</scope>
</reference>
<proteinExistence type="evidence at transcript level"/>
<feature type="domain" description="Plastid lipid-associated protein/fibrillin conserved" evidence="3">
    <location>
        <begin position="13"/>
        <end position="180"/>
    </location>
</feature>
<protein>
    <submittedName>
        <fullName evidence="4">Plastid-lipid associated protein PAP/fibrillin family</fullName>
    </submittedName>
</protein>
<dbReference type="EMBL" id="AJ821826">
    <property type="protein sequence ID" value="CAH25366.1"/>
    <property type="molecule type" value="mRNA"/>
</dbReference>
<evidence type="ECO:0000256" key="2">
    <source>
        <dbReference type="ARBA" id="ARBA00022640"/>
    </source>
</evidence>
<comment type="subcellular location">
    <subcellularLocation>
        <location evidence="1">Plastid</location>
    </subcellularLocation>
</comment>
<evidence type="ECO:0000313" key="4">
    <source>
        <dbReference type="EMBL" id="CAH25366.1"/>
    </source>
</evidence>
<dbReference type="AlphaFoldDB" id="Q5K263"/>
<evidence type="ECO:0000259" key="3">
    <source>
        <dbReference type="Pfam" id="PF04755"/>
    </source>
</evidence>
<keyword evidence="2" id="KW-0934">Plastid</keyword>